<reference evidence="17" key="1">
    <citation type="journal article" date="2019" name="Int. J. Syst. Evol. Microbiol.">
        <title>The Global Catalogue of Microorganisms (GCM) 10K type strain sequencing project: providing services to taxonomists for standard genome sequencing and annotation.</title>
        <authorList>
            <consortium name="The Broad Institute Genomics Platform"/>
            <consortium name="The Broad Institute Genome Sequencing Center for Infectious Disease"/>
            <person name="Wu L."/>
            <person name="Ma J."/>
        </authorList>
    </citation>
    <scope>NUCLEOTIDE SEQUENCE [LARGE SCALE GENOMIC DNA]</scope>
    <source>
        <strain evidence="17">CGMCC 1.15475</strain>
    </source>
</reference>
<evidence type="ECO:0000313" key="17">
    <source>
        <dbReference type="Proteomes" id="UP001597273"/>
    </source>
</evidence>
<dbReference type="NCBIfam" id="TIGR00083">
    <property type="entry name" value="ribF"/>
    <property type="match status" value="1"/>
</dbReference>
<dbReference type="SUPFAM" id="SSF82114">
    <property type="entry name" value="Riboflavin kinase-like"/>
    <property type="match status" value="1"/>
</dbReference>
<keyword evidence="9 14" id="KW-0274">FAD</keyword>
<dbReference type="PIRSF" id="PIRSF004491">
    <property type="entry name" value="FAD_Synth"/>
    <property type="match status" value="1"/>
</dbReference>
<dbReference type="SUPFAM" id="SSF52374">
    <property type="entry name" value="Nucleotidylyl transferase"/>
    <property type="match status" value="1"/>
</dbReference>
<evidence type="ECO:0000256" key="2">
    <source>
        <dbReference type="ARBA" id="ARBA00005201"/>
    </source>
</evidence>
<dbReference type="NCBIfam" id="NF004160">
    <property type="entry name" value="PRK05627.1-3"/>
    <property type="match status" value="1"/>
</dbReference>
<keyword evidence="4 14" id="KW-0288">FMN</keyword>
<comment type="catalytic activity">
    <reaction evidence="12 14">
        <text>riboflavin + ATP = FMN + ADP + H(+)</text>
        <dbReference type="Rhea" id="RHEA:14357"/>
        <dbReference type="ChEBI" id="CHEBI:15378"/>
        <dbReference type="ChEBI" id="CHEBI:30616"/>
        <dbReference type="ChEBI" id="CHEBI:57986"/>
        <dbReference type="ChEBI" id="CHEBI:58210"/>
        <dbReference type="ChEBI" id="CHEBI:456216"/>
        <dbReference type="EC" id="2.7.1.26"/>
    </reaction>
</comment>
<accession>A0ABW4QFW1</accession>
<keyword evidence="6 14" id="KW-0548">Nucleotidyltransferase</keyword>
<dbReference type="EC" id="2.7.7.2" evidence="14"/>
<gene>
    <name evidence="16" type="ORF">ACFSDB_06060</name>
</gene>
<evidence type="ECO:0000256" key="1">
    <source>
        <dbReference type="ARBA" id="ARBA00004726"/>
    </source>
</evidence>
<organism evidence="16 17">
    <name type="scientific">Planococcus chinensis</name>
    <dbReference type="NCBI Taxonomy" id="272917"/>
    <lineage>
        <taxon>Bacteria</taxon>
        <taxon>Bacillati</taxon>
        <taxon>Bacillota</taxon>
        <taxon>Bacilli</taxon>
        <taxon>Bacillales</taxon>
        <taxon>Caryophanaceae</taxon>
        <taxon>Planococcus</taxon>
    </lineage>
</organism>
<comment type="similarity">
    <text evidence="14">Belongs to the ribF family.</text>
</comment>
<dbReference type="InterPro" id="IPR023465">
    <property type="entry name" value="Riboflavin_kinase_dom_sf"/>
</dbReference>
<proteinExistence type="inferred from homology"/>
<evidence type="ECO:0000256" key="3">
    <source>
        <dbReference type="ARBA" id="ARBA00022630"/>
    </source>
</evidence>
<protein>
    <recommendedName>
        <fullName evidence="14">Riboflavin biosynthesis protein</fullName>
    </recommendedName>
    <domain>
        <recommendedName>
            <fullName evidence="14">Riboflavin kinase</fullName>
            <ecNumber evidence="14">2.7.1.26</ecNumber>
        </recommendedName>
        <alternativeName>
            <fullName evidence="14">Flavokinase</fullName>
        </alternativeName>
    </domain>
    <domain>
        <recommendedName>
            <fullName evidence="14">FMN adenylyltransferase</fullName>
            <ecNumber evidence="14">2.7.7.2</ecNumber>
        </recommendedName>
        <alternativeName>
            <fullName evidence="14">FAD pyrophosphorylase</fullName>
        </alternativeName>
        <alternativeName>
            <fullName evidence="14">FAD synthase</fullName>
        </alternativeName>
    </domain>
</protein>
<evidence type="ECO:0000256" key="4">
    <source>
        <dbReference type="ARBA" id="ARBA00022643"/>
    </source>
</evidence>
<sequence length="320" mass="35964">MKIIHLNYPNHIKPSEELGPISLALGFFDGVHKGHQRVIREAIDRASMLDARSAVMTFDPHPSLVLGGRKEEVFYITPVQEKMDILEEMGVEVCFIVRFTSDFAQLTPEQFIQHFIKDLGVVHVTAGFDYSFGCKGQGNMELMEEKSEGSFGVTVIPKQEDGEEKISSTRIRSLLKTGEVGTVCRLLGRPFRISGTVVNGDKRGRTIGFPTANVEPEIGTFVPGRGVYAVRIQVQEQQYDGVCNIGYKPTFNNPDEKVLSIEVHILDFDKSIYGEKVDVEWHARIRDEQKFSGIDELKAQIQRDKEQAIGFFKAENQQPG</sequence>
<dbReference type="GO" id="GO:0008531">
    <property type="term" value="F:riboflavin kinase activity"/>
    <property type="evidence" value="ECO:0007669"/>
    <property type="project" value="UniProtKB-EC"/>
</dbReference>
<feature type="domain" description="Riboflavin kinase" evidence="15">
    <location>
        <begin position="186"/>
        <end position="313"/>
    </location>
</feature>
<evidence type="ECO:0000256" key="11">
    <source>
        <dbReference type="ARBA" id="ARBA00023268"/>
    </source>
</evidence>
<dbReference type="Gene3D" id="2.40.30.30">
    <property type="entry name" value="Riboflavin kinase-like"/>
    <property type="match status" value="1"/>
</dbReference>
<keyword evidence="11" id="KW-0511">Multifunctional enzyme</keyword>
<dbReference type="SMART" id="SM00904">
    <property type="entry name" value="Flavokinase"/>
    <property type="match status" value="1"/>
</dbReference>
<dbReference type="PANTHER" id="PTHR22749">
    <property type="entry name" value="RIBOFLAVIN KINASE/FMN ADENYLYLTRANSFERASE"/>
    <property type="match status" value="1"/>
</dbReference>
<dbReference type="InterPro" id="IPR014729">
    <property type="entry name" value="Rossmann-like_a/b/a_fold"/>
</dbReference>
<evidence type="ECO:0000256" key="14">
    <source>
        <dbReference type="PIRNR" id="PIRNR004491"/>
    </source>
</evidence>
<evidence type="ECO:0000256" key="9">
    <source>
        <dbReference type="ARBA" id="ARBA00022827"/>
    </source>
</evidence>
<evidence type="ECO:0000256" key="6">
    <source>
        <dbReference type="ARBA" id="ARBA00022695"/>
    </source>
</evidence>
<evidence type="ECO:0000259" key="15">
    <source>
        <dbReference type="SMART" id="SM00904"/>
    </source>
</evidence>
<evidence type="ECO:0000256" key="10">
    <source>
        <dbReference type="ARBA" id="ARBA00022840"/>
    </source>
</evidence>
<dbReference type="InterPro" id="IPR002606">
    <property type="entry name" value="Riboflavin_kinase_bac"/>
</dbReference>
<evidence type="ECO:0000313" key="16">
    <source>
        <dbReference type="EMBL" id="MFD1862485.1"/>
    </source>
</evidence>
<evidence type="ECO:0000256" key="5">
    <source>
        <dbReference type="ARBA" id="ARBA00022679"/>
    </source>
</evidence>
<comment type="pathway">
    <text evidence="1 14">Cofactor biosynthesis; FAD biosynthesis; FAD from FMN: step 1/1.</text>
</comment>
<name>A0ABW4QFW1_9BACL</name>
<comment type="pathway">
    <text evidence="2 14">Cofactor biosynthesis; FMN biosynthesis; FMN from riboflavin (ATP route): step 1/1.</text>
</comment>
<dbReference type="InterPro" id="IPR023468">
    <property type="entry name" value="Riboflavin_kinase"/>
</dbReference>
<evidence type="ECO:0000256" key="8">
    <source>
        <dbReference type="ARBA" id="ARBA00022777"/>
    </source>
</evidence>
<keyword evidence="5 14" id="KW-0808">Transferase</keyword>
<evidence type="ECO:0000256" key="12">
    <source>
        <dbReference type="ARBA" id="ARBA00047880"/>
    </source>
</evidence>
<keyword evidence="17" id="KW-1185">Reference proteome</keyword>
<evidence type="ECO:0000256" key="13">
    <source>
        <dbReference type="ARBA" id="ARBA00049494"/>
    </source>
</evidence>
<dbReference type="Proteomes" id="UP001597273">
    <property type="component" value="Unassembled WGS sequence"/>
</dbReference>
<dbReference type="Pfam" id="PF06574">
    <property type="entry name" value="FAD_syn"/>
    <property type="match status" value="1"/>
</dbReference>
<evidence type="ECO:0000256" key="7">
    <source>
        <dbReference type="ARBA" id="ARBA00022741"/>
    </source>
</evidence>
<dbReference type="PANTHER" id="PTHR22749:SF6">
    <property type="entry name" value="RIBOFLAVIN KINASE"/>
    <property type="match status" value="1"/>
</dbReference>
<dbReference type="EC" id="2.7.1.26" evidence="14"/>
<dbReference type="GO" id="GO:0003919">
    <property type="term" value="F:FMN adenylyltransferase activity"/>
    <property type="evidence" value="ECO:0007669"/>
    <property type="project" value="UniProtKB-EC"/>
</dbReference>
<dbReference type="RefSeq" id="WP_204892482.1">
    <property type="nucleotide sequence ID" value="NZ_JBHUFW010000004.1"/>
</dbReference>
<dbReference type="InterPro" id="IPR015864">
    <property type="entry name" value="FAD_synthase"/>
</dbReference>
<comment type="catalytic activity">
    <reaction evidence="13 14">
        <text>FMN + ATP + H(+) = FAD + diphosphate</text>
        <dbReference type="Rhea" id="RHEA:17237"/>
        <dbReference type="ChEBI" id="CHEBI:15378"/>
        <dbReference type="ChEBI" id="CHEBI:30616"/>
        <dbReference type="ChEBI" id="CHEBI:33019"/>
        <dbReference type="ChEBI" id="CHEBI:57692"/>
        <dbReference type="ChEBI" id="CHEBI:58210"/>
        <dbReference type="EC" id="2.7.7.2"/>
    </reaction>
</comment>
<keyword evidence="3 14" id="KW-0285">Flavoprotein</keyword>
<dbReference type="Gene3D" id="3.40.50.620">
    <property type="entry name" value="HUPs"/>
    <property type="match status" value="1"/>
</dbReference>
<keyword evidence="10 14" id="KW-0067">ATP-binding</keyword>
<dbReference type="CDD" id="cd02064">
    <property type="entry name" value="FAD_synthetase_N"/>
    <property type="match status" value="1"/>
</dbReference>
<keyword evidence="7 14" id="KW-0547">Nucleotide-binding</keyword>
<dbReference type="InterPro" id="IPR015865">
    <property type="entry name" value="Riboflavin_kinase_bac/euk"/>
</dbReference>
<comment type="caution">
    <text evidence="16">The sequence shown here is derived from an EMBL/GenBank/DDBJ whole genome shotgun (WGS) entry which is preliminary data.</text>
</comment>
<dbReference type="EMBL" id="JBHUFW010000004">
    <property type="protein sequence ID" value="MFD1862485.1"/>
    <property type="molecule type" value="Genomic_DNA"/>
</dbReference>
<keyword evidence="8 14" id="KW-0418">Kinase</keyword>
<dbReference type="Pfam" id="PF01687">
    <property type="entry name" value="Flavokinase"/>
    <property type="match status" value="1"/>
</dbReference>
<dbReference type="NCBIfam" id="NF004162">
    <property type="entry name" value="PRK05627.1-5"/>
    <property type="match status" value="1"/>
</dbReference>